<dbReference type="PANTHER" id="PTHR12128">
    <property type="entry name" value="DIHYDRODIPICOLINATE SYNTHASE"/>
    <property type="match status" value="1"/>
</dbReference>
<dbReference type="Proteomes" id="UP000824150">
    <property type="component" value="Unassembled WGS sequence"/>
</dbReference>
<evidence type="ECO:0000313" key="6">
    <source>
        <dbReference type="Proteomes" id="UP000824150"/>
    </source>
</evidence>
<dbReference type="PANTHER" id="PTHR12128:SF66">
    <property type="entry name" value="4-HYDROXY-2-OXOGLUTARATE ALDOLASE, MITOCHONDRIAL"/>
    <property type="match status" value="1"/>
</dbReference>
<reference evidence="5" key="2">
    <citation type="submission" date="2021-04" db="EMBL/GenBank/DDBJ databases">
        <authorList>
            <person name="Gilroy R."/>
        </authorList>
    </citation>
    <scope>NUCLEOTIDE SEQUENCE</scope>
    <source>
        <strain evidence="5">687</strain>
    </source>
</reference>
<dbReference type="InterPro" id="IPR002220">
    <property type="entry name" value="DapA-like"/>
</dbReference>
<evidence type="ECO:0000256" key="2">
    <source>
        <dbReference type="ARBA" id="ARBA00023239"/>
    </source>
</evidence>
<evidence type="ECO:0000256" key="4">
    <source>
        <dbReference type="PIRSR" id="PIRSR001365-2"/>
    </source>
</evidence>
<sequence>MKEIQGINAVIAATFDDHGAYDFDSFKNLINHLIKIGTNGITTFGIATEFYKLSEEEKLEMVRILTALTKSSPTYAVASVTDHSTELAVKRAKLYAKMGVDALMLLPPFFLNPSIEQIKAHMKAVLEAVDIPVLVQYAPGETKKIIPAEEMATIEHTYPHAIFKLEPNPPMDYVRQMLQLAPKAKIMIGYAGLYMLDVMAAGGVGTMPGCSFAEIYLAIQQRWRAGDHEGALALHSQLMKYVRIWMSHPEYIINAEKVILKQRSIIKSDYCRAPYWKLDKEDYARIDAFLTEFKDYLS</sequence>
<dbReference type="CDD" id="cd00408">
    <property type="entry name" value="DHDPS-like"/>
    <property type="match status" value="1"/>
</dbReference>
<dbReference type="Gene3D" id="3.20.20.70">
    <property type="entry name" value="Aldolase class I"/>
    <property type="match status" value="1"/>
</dbReference>
<accession>A0A9E2KP09</accession>
<gene>
    <name evidence="5" type="ORF">IAA31_05700</name>
</gene>
<dbReference type="PIRSF" id="PIRSF001365">
    <property type="entry name" value="DHDPS"/>
    <property type="match status" value="1"/>
</dbReference>
<comment type="similarity">
    <text evidence="1 3">Belongs to the DapA family.</text>
</comment>
<proteinExistence type="inferred from homology"/>
<dbReference type="Pfam" id="PF00701">
    <property type="entry name" value="DHDPS"/>
    <property type="match status" value="1"/>
</dbReference>
<dbReference type="SMART" id="SM01130">
    <property type="entry name" value="DHDPS"/>
    <property type="match status" value="1"/>
</dbReference>
<dbReference type="InterPro" id="IPR013785">
    <property type="entry name" value="Aldolase_TIM"/>
</dbReference>
<reference evidence="5" key="1">
    <citation type="journal article" date="2021" name="PeerJ">
        <title>Extensive microbial diversity within the chicken gut microbiome revealed by metagenomics and culture.</title>
        <authorList>
            <person name="Gilroy R."/>
            <person name="Ravi A."/>
            <person name="Getino M."/>
            <person name="Pursley I."/>
            <person name="Horton D.L."/>
            <person name="Alikhan N.F."/>
            <person name="Baker D."/>
            <person name="Gharbi K."/>
            <person name="Hall N."/>
            <person name="Watson M."/>
            <person name="Adriaenssens E.M."/>
            <person name="Foster-Nyarko E."/>
            <person name="Jarju S."/>
            <person name="Secka A."/>
            <person name="Antonio M."/>
            <person name="Oren A."/>
            <person name="Chaudhuri R.R."/>
            <person name="La Ragione R."/>
            <person name="Hildebrand F."/>
            <person name="Pallen M.J."/>
        </authorList>
    </citation>
    <scope>NUCLEOTIDE SEQUENCE</scope>
    <source>
        <strain evidence="5">687</strain>
    </source>
</reference>
<evidence type="ECO:0000256" key="3">
    <source>
        <dbReference type="PIRNR" id="PIRNR001365"/>
    </source>
</evidence>
<dbReference type="EMBL" id="JAHLFG010000062">
    <property type="protein sequence ID" value="MBU3826966.1"/>
    <property type="molecule type" value="Genomic_DNA"/>
</dbReference>
<organism evidence="5 6">
    <name type="scientific">Candidatus Anaerobiospirillum merdipullorum</name>
    <dbReference type="NCBI Taxonomy" id="2838450"/>
    <lineage>
        <taxon>Bacteria</taxon>
        <taxon>Pseudomonadati</taxon>
        <taxon>Pseudomonadota</taxon>
        <taxon>Gammaproteobacteria</taxon>
        <taxon>Aeromonadales</taxon>
        <taxon>Succinivibrionaceae</taxon>
        <taxon>Anaerobiospirillum</taxon>
    </lineage>
</organism>
<comment type="caution">
    <text evidence="5">The sequence shown here is derived from an EMBL/GenBank/DDBJ whole genome shotgun (WGS) entry which is preliminary data.</text>
</comment>
<evidence type="ECO:0000313" key="5">
    <source>
        <dbReference type="EMBL" id="MBU3826966.1"/>
    </source>
</evidence>
<dbReference type="GO" id="GO:0008840">
    <property type="term" value="F:4-hydroxy-tetrahydrodipicolinate synthase activity"/>
    <property type="evidence" value="ECO:0007669"/>
    <property type="project" value="TreeGrafter"/>
</dbReference>
<name>A0A9E2KP09_9GAMM</name>
<feature type="binding site" evidence="4">
    <location>
        <position position="207"/>
    </location>
    <ligand>
        <name>pyruvate</name>
        <dbReference type="ChEBI" id="CHEBI:15361"/>
    </ligand>
</feature>
<evidence type="ECO:0000256" key="1">
    <source>
        <dbReference type="ARBA" id="ARBA00007592"/>
    </source>
</evidence>
<dbReference type="AlphaFoldDB" id="A0A9E2KP09"/>
<keyword evidence="2 3" id="KW-0456">Lyase</keyword>
<protein>
    <submittedName>
        <fullName evidence="5">Dihydrodipicolinate synthase family protein</fullName>
    </submittedName>
</protein>
<dbReference type="PRINTS" id="PR00146">
    <property type="entry name" value="DHPICSNTHASE"/>
</dbReference>
<dbReference type="SUPFAM" id="SSF51569">
    <property type="entry name" value="Aldolase"/>
    <property type="match status" value="1"/>
</dbReference>